<evidence type="ECO:0000259" key="1">
    <source>
        <dbReference type="PROSITE" id="PS50883"/>
    </source>
</evidence>
<dbReference type="PANTHER" id="PTHR33121:SF70">
    <property type="entry name" value="SIGNALING PROTEIN YKOW"/>
    <property type="match status" value="1"/>
</dbReference>
<dbReference type="CDD" id="cd01948">
    <property type="entry name" value="EAL"/>
    <property type="match status" value="1"/>
</dbReference>
<protein>
    <recommendedName>
        <fullName evidence="1">EAL domain-containing protein</fullName>
    </recommendedName>
</protein>
<organism evidence="2 3">
    <name type="scientific">Egicoccus halophilus</name>
    <dbReference type="NCBI Taxonomy" id="1670830"/>
    <lineage>
        <taxon>Bacteria</taxon>
        <taxon>Bacillati</taxon>
        <taxon>Actinomycetota</taxon>
        <taxon>Nitriliruptoria</taxon>
        <taxon>Egicoccales</taxon>
        <taxon>Egicoccaceae</taxon>
        <taxon>Egicoccus</taxon>
    </lineage>
</organism>
<dbReference type="AlphaFoldDB" id="A0A8J3AD91"/>
<dbReference type="Gene3D" id="3.20.20.450">
    <property type="entry name" value="EAL domain"/>
    <property type="match status" value="1"/>
</dbReference>
<name>A0A8J3AD91_9ACTN</name>
<gene>
    <name evidence="2" type="ORF">GCM10011354_34990</name>
</gene>
<reference evidence="2" key="1">
    <citation type="journal article" date="2014" name="Int. J. Syst. Evol. Microbiol.">
        <title>Complete genome sequence of Corynebacterium casei LMG S-19264T (=DSM 44701T), isolated from a smear-ripened cheese.</title>
        <authorList>
            <consortium name="US DOE Joint Genome Institute (JGI-PGF)"/>
            <person name="Walter F."/>
            <person name="Albersmeier A."/>
            <person name="Kalinowski J."/>
            <person name="Ruckert C."/>
        </authorList>
    </citation>
    <scope>NUCLEOTIDE SEQUENCE</scope>
    <source>
        <strain evidence="2">CGMCC 1.14988</strain>
    </source>
</reference>
<dbReference type="Pfam" id="PF00563">
    <property type="entry name" value="EAL"/>
    <property type="match status" value="1"/>
</dbReference>
<dbReference type="InterPro" id="IPR001633">
    <property type="entry name" value="EAL_dom"/>
</dbReference>
<dbReference type="PANTHER" id="PTHR33121">
    <property type="entry name" value="CYCLIC DI-GMP PHOSPHODIESTERASE PDEF"/>
    <property type="match status" value="1"/>
</dbReference>
<feature type="domain" description="EAL" evidence="1">
    <location>
        <begin position="1"/>
        <end position="122"/>
    </location>
</feature>
<proteinExistence type="predicted"/>
<dbReference type="SMART" id="SM00052">
    <property type="entry name" value="EAL"/>
    <property type="match status" value="1"/>
</dbReference>
<dbReference type="InterPro" id="IPR050706">
    <property type="entry name" value="Cyclic-di-GMP_PDE-like"/>
</dbReference>
<keyword evidence="3" id="KW-1185">Reference proteome</keyword>
<dbReference type="InterPro" id="IPR035919">
    <property type="entry name" value="EAL_sf"/>
</dbReference>
<evidence type="ECO:0000313" key="2">
    <source>
        <dbReference type="EMBL" id="GGI09621.1"/>
    </source>
</evidence>
<dbReference type="Proteomes" id="UP000650511">
    <property type="component" value="Unassembled WGS sequence"/>
</dbReference>
<comment type="caution">
    <text evidence="2">The sequence shown here is derived from an EMBL/GenBank/DDBJ whole genome shotgun (WGS) entry which is preliminary data.</text>
</comment>
<accession>A0A8J3AD91</accession>
<dbReference type="EMBL" id="BMHA01000016">
    <property type="protein sequence ID" value="GGI09621.1"/>
    <property type="molecule type" value="Genomic_DNA"/>
</dbReference>
<dbReference type="GO" id="GO:0071111">
    <property type="term" value="F:cyclic-guanylate-specific phosphodiesterase activity"/>
    <property type="evidence" value="ECO:0007669"/>
    <property type="project" value="InterPro"/>
</dbReference>
<dbReference type="SUPFAM" id="SSF141868">
    <property type="entry name" value="EAL domain-like"/>
    <property type="match status" value="1"/>
</dbReference>
<sequence length="138" mass="15038">MPDTATTIATLERLKRLGVRIAVDDFGTGYSSLAYLHRFPVDVLKIDRSFVTSVAAGRQNPALARAIVELGRSLDLLTVAEGIEHEVELAQFRALDCTLGQGYLFSEPVDAPTATQLLADQLPRRRPAVHRRVGQVAG</sequence>
<dbReference type="PROSITE" id="PS50883">
    <property type="entry name" value="EAL"/>
    <property type="match status" value="1"/>
</dbReference>
<reference evidence="2" key="2">
    <citation type="submission" date="2020-09" db="EMBL/GenBank/DDBJ databases">
        <authorList>
            <person name="Sun Q."/>
            <person name="Zhou Y."/>
        </authorList>
    </citation>
    <scope>NUCLEOTIDE SEQUENCE</scope>
    <source>
        <strain evidence="2">CGMCC 1.14988</strain>
    </source>
</reference>
<evidence type="ECO:0000313" key="3">
    <source>
        <dbReference type="Proteomes" id="UP000650511"/>
    </source>
</evidence>